<keyword evidence="2" id="KW-0812">Transmembrane</keyword>
<feature type="transmembrane region" description="Helical" evidence="2">
    <location>
        <begin position="44"/>
        <end position="63"/>
    </location>
</feature>
<dbReference type="KEGG" id="mspg:F6B93_18105"/>
<gene>
    <name evidence="3" type="ORF">F6B93_18105</name>
</gene>
<keyword evidence="2" id="KW-0472">Membrane</keyword>
<organism evidence="3 4">
    <name type="scientific">Mycobacterium spongiae</name>
    <dbReference type="NCBI Taxonomy" id="886343"/>
    <lineage>
        <taxon>Bacteria</taxon>
        <taxon>Bacillati</taxon>
        <taxon>Actinomycetota</taxon>
        <taxon>Actinomycetes</taxon>
        <taxon>Mycobacteriales</taxon>
        <taxon>Mycobacteriaceae</taxon>
        <taxon>Mycobacterium</taxon>
    </lineage>
</organism>
<evidence type="ECO:0000313" key="4">
    <source>
        <dbReference type="Proteomes" id="UP000682202"/>
    </source>
</evidence>
<name>A0A975JZS2_9MYCO</name>
<accession>A0A975JZS2</accession>
<dbReference type="EMBL" id="CP046600">
    <property type="protein sequence ID" value="QUR68730.1"/>
    <property type="molecule type" value="Genomic_DNA"/>
</dbReference>
<evidence type="ECO:0000313" key="3">
    <source>
        <dbReference type="EMBL" id="QUR68730.1"/>
    </source>
</evidence>
<keyword evidence="4" id="KW-1185">Reference proteome</keyword>
<sequence>MHACARRAQRHSRTRRSPARKRLTATPPRLDHPNRVLDRLQGGWQWEWLAPFLALAAATVWVIRRRRHRDARLVADADRQNALVAEGDGRGVYGDYPPAAA</sequence>
<evidence type="ECO:0000256" key="1">
    <source>
        <dbReference type="SAM" id="MobiDB-lite"/>
    </source>
</evidence>
<proteinExistence type="predicted"/>
<keyword evidence="2" id="KW-1133">Transmembrane helix</keyword>
<evidence type="ECO:0000256" key="2">
    <source>
        <dbReference type="SAM" id="Phobius"/>
    </source>
</evidence>
<protein>
    <submittedName>
        <fullName evidence="3">Uncharacterized protein</fullName>
    </submittedName>
</protein>
<dbReference type="AlphaFoldDB" id="A0A975JZS2"/>
<dbReference type="RefSeq" id="WP_211696305.1">
    <property type="nucleotide sequence ID" value="NZ_CP046600.1"/>
</dbReference>
<reference evidence="3" key="1">
    <citation type="submission" date="2019-12" db="EMBL/GenBank/DDBJ databases">
        <title>Mycobacterium spongiae sp. nov.</title>
        <authorList>
            <person name="Stinear T."/>
        </authorList>
    </citation>
    <scope>NUCLEOTIDE SEQUENCE</scope>
    <source>
        <strain evidence="3">FSD4b-SM</strain>
    </source>
</reference>
<feature type="region of interest" description="Disordered" evidence="1">
    <location>
        <begin position="1"/>
        <end position="30"/>
    </location>
</feature>
<dbReference type="Proteomes" id="UP000682202">
    <property type="component" value="Chromosome"/>
</dbReference>
<feature type="compositionally biased region" description="Basic residues" evidence="1">
    <location>
        <begin position="1"/>
        <end position="23"/>
    </location>
</feature>